<feature type="non-terminal residue" evidence="1">
    <location>
        <position position="125"/>
    </location>
</feature>
<name>A0A382TTV8_9ZZZZ</name>
<evidence type="ECO:0000313" key="1">
    <source>
        <dbReference type="EMBL" id="SVD25486.1"/>
    </source>
</evidence>
<accession>A0A382TTV8</accession>
<proteinExistence type="predicted"/>
<dbReference type="AlphaFoldDB" id="A0A382TTV8"/>
<reference evidence="1" key="1">
    <citation type="submission" date="2018-05" db="EMBL/GenBank/DDBJ databases">
        <authorList>
            <person name="Lanie J.A."/>
            <person name="Ng W.-L."/>
            <person name="Kazmierczak K.M."/>
            <person name="Andrzejewski T.M."/>
            <person name="Davidsen T.M."/>
            <person name="Wayne K.J."/>
            <person name="Tettelin H."/>
            <person name="Glass J.I."/>
            <person name="Rusch D."/>
            <person name="Podicherti R."/>
            <person name="Tsui H.-C.T."/>
            <person name="Winkler M.E."/>
        </authorList>
    </citation>
    <scope>NUCLEOTIDE SEQUENCE</scope>
</reference>
<gene>
    <name evidence="1" type="ORF">METZ01_LOCUS378340</name>
</gene>
<organism evidence="1">
    <name type="scientific">marine metagenome</name>
    <dbReference type="NCBI Taxonomy" id="408172"/>
    <lineage>
        <taxon>unclassified sequences</taxon>
        <taxon>metagenomes</taxon>
        <taxon>ecological metagenomes</taxon>
    </lineage>
</organism>
<feature type="non-terminal residue" evidence="1">
    <location>
        <position position="1"/>
    </location>
</feature>
<dbReference type="EMBL" id="UINC01139128">
    <property type="protein sequence ID" value="SVD25486.1"/>
    <property type="molecule type" value="Genomic_DNA"/>
</dbReference>
<protein>
    <submittedName>
        <fullName evidence="1">Uncharacterized protein</fullName>
    </submittedName>
</protein>
<sequence>LTGNEQLRGEQGDVLWKEHQVRQEIAANFDRSVSGIKSVLSLNAGVCPMKPRLRAASIAFCFSLVCASAVAADSAPPDFSDLSERLLPAVVNIATTQEVQSRSGQPVPQFPPGSPFEEFFKEFFD</sequence>